<keyword evidence="7" id="KW-0472">Membrane</keyword>
<reference evidence="10" key="1">
    <citation type="journal article" date="2019" name="Int. J. Syst. Evol. Microbiol.">
        <title>The Global Catalogue of Microorganisms (GCM) 10K type strain sequencing project: providing services to taxonomists for standard genome sequencing and annotation.</title>
        <authorList>
            <consortium name="The Broad Institute Genomics Platform"/>
            <consortium name="The Broad Institute Genome Sequencing Center for Infectious Disease"/>
            <person name="Wu L."/>
            <person name="Ma J."/>
        </authorList>
    </citation>
    <scope>NUCLEOTIDE SEQUENCE [LARGE SCALE GENOMIC DNA]</scope>
    <source>
        <strain evidence="10">KCTC 42107</strain>
    </source>
</reference>
<evidence type="ECO:0000256" key="8">
    <source>
        <dbReference type="SAM" id="SignalP"/>
    </source>
</evidence>
<comment type="caution">
    <text evidence="9">The sequence shown here is derived from an EMBL/GenBank/DDBJ whole genome shotgun (WGS) entry which is preliminary data.</text>
</comment>
<evidence type="ECO:0000256" key="3">
    <source>
        <dbReference type="ARBA" id="ARBA00022737"/>
    </source>
</evidence>
<feature type="chain" id="PRO_5045458749" description="Tetratricopeptide repeat protein" evidence="8">
    <location>
        <begin position="19"/>
        <end position="616"/>
    </location>
</feature>
<sequence>MKQLLFGIMVLLLQSAYAQNQDINILEKERQIKRIMTSEPDSAKVFIKEILAYKGKLHDTVYSNTYLSYAYYYHLKNNTDSSLYYYERALPYANKVKYPKVYARILRNKAGTYKKRGESEVSLKILAEIEDIYRQLGDETGLAIVYGEMASNYNLLLRNDEGINYLLKALALFEKNNDNQHSLNVKHSLANTYLNAGNFYFAADLYKEVIKGFKEQNSTKNYCIALLNYGDCLTHLERYEEAQKALNDALPGLKKFNDQEIIGIVYSKMGAIQERLNHLSTAEGYYKIALEKAISYHSLKTIPIASEYIEILLKQQKHKEALEIIDLVEKPEFLQKASIKDRMFFEAVKAKLHEKMDNDDEALLSIQNSLKLQDTLDKTGNDLTTLKLQEQFQNKYQSKKGENLENTNLTLKERLNYNKKILLPIITVLFLLTAISFIYIYKTRKRLHKLSVEKHKKEKMLQEYENAKKLNELNKQNLEYKTEELSSGIIWLSSLEVSISNLIVLCKEKPQDLCIENIKEQLQALTSEKNYWSVFKKRFSETYAGFQKNLGEQFPALTKNDLFFCALLKLNLPYKDMATLMQVTPETIVKKKYRVKKKMSIETESDLENILLNTPL</sequence>
<evidence type="ECO:0000313" key="10">
    <source>
        <dbReference type="Proteomes" id="UP001597480"/>
    </source>
</evidence>
<evidence type="ECO:0000256" key="5">
    <source>
        <dbReference type="ARBA" id="ARBA00038253"/>
    </source>
</evidence>
<comment type="subcellular location">
    <subcellularLocation>
        <location evidence="1">Cytoplasm</location>
    </subcellularLocation>
</comment>
<organism evidence="9 10">
    <name type="scientific">Flavobacterium suzhouense</name>
    <dbReference type="NCBI Taxonomy" id="1529638"/>
    <lineage>
        <taxon>Bacteria</taxon>
        <taxon>Pseudomonadati</taxon>
        <taxon>Bacteroidota</taxon>
        <taxon>Flavobacteriia</taxon>
        <taxon>Flavobacteriales</taxon>
        <taxon>Flavobacteriaceae</taxon>
        <taxon>Flavobacterium</taxon>
    </lineage>
</organism>
<feature type="signal peptide" evidence="8">
    <location>
        <begin position="1"/>
        <end position="18"/>
    </location>
</feature>
<dbReference type="RefSeq" id="WP_379820394.1">
    <property type="nucleotide sequence ID" value="NZ_JBHUMD010000007.1"/>
</dbReference>
<keyword evidence="7" id="KW-0812">Transmembrane</keyword>
<keyword evidence="6" id="KW-0175">Coiled coil</keyword>
<keyword evidence="4" id="KW-0802">TPR repeat</keyword>
<dbReference type="InterPro" id="IPR051476">
    <property type="entry name" value="Bac_ResReg_Asp_Phosphatase"/>
</dbReference>
<evidence type="ECO:0000256" key="6">
    <source>
        <dbReference type="SAM" id="Coils"/>
    </source>
</evidence>
<evidence type="ECO:0000313" key="9">
    <source>
        <dbReference type="EMBL" id="MFD2601881.1"/>
    </source>
</evidence>
<feature type="transmembrane region" description="Helical" evidence="7">
    <location>
        <begin position="421"/>
        <end position="441"/>
    </location>
</feature>
<dbReference type="Proteomes" id="UP001597480">
    <property type="component" value="Unassembled WGS sequence"/>
</dbReference>
<accession>A0ABW5NS22</accession>
<dbReference type="SUPFAM" id="SSF48452">
    <property type="entry name" value="TPR-like"/>
    <property type="match status" value="2"/>
</dbReference>
<keyword evidence="3" id="KW-0677">Repeat</keyword>
<keyword evidence="7" id="KW-1133">Transmembrane helix</keyword>
<keyword evidence="8" id="KW-0732">Signal</keyword>
<dbReference type="PANTHER" id="PTHR46630">
    <property type="entry name" value="TETRATRICOPEPTIDE REPEAT PROTEIN 29"/>
    <property type="match status" value="1"/>
</dbReference>
<dbReference type="Gene3D" id="1.25.40.10">
    <property type="entry name" value="Tetratricopeptide repeat domain"/>
    <property type="match status" value="2"/>
</dbReference>
<dbReference type="PANTHER" id="PTHR46630:SF1">
    <property type="entry name" value="TETRATRICOPEPTIDE REPEAT PROTEIN 29"/>
    <property type="match status" value="1"/>
</dbReference>
<keyword evidence="10" id="KW-1185">Reference proteome</keyword>
<evidence type="ECO:0000256" key="7">
    <source>
        <dbReference type="SAM" id="Phobius"/>
    </source>
</evidence>
<feature type="coiled-coil region" evidence="6">
    <location>
        <begin position="447"/>
        <end position="481"/>
    </location>
</feature>
<evidence type="ECO:0000256" key="1">
    <source>
        <dbReference type="ARBA" id="ARBA00004496"/>
    </source>
</evidence>
<dbReference type="InterPro" id="IPR019734">
    <property type="entry name" value="TPR_rpt"/>
</dbReference>
<evidence type="ECO:0008006" key="11">
    <source>
        <dbReference type="Google" id="ProtNLM"/>
    </source>
</evidence>
<protein>
    <recommendedName>
        <fullName evidence="11">Tetratricopeptide repeat protein</fullName>
    </recommendedName>
</protein>
<proteinExistence type="inferred from homology"/>
<evidence type="ECO:0000256" key="4">
    <source>
        <dbReference type="ARBA" id="ARBA00022803"/>
    </source>
</evidence>
<evidence type="ECO:0000256" key="2">
    <source>
        <dbReference type="ARBA" id="ARBA00022490"/>
    </source>
</evidence>
<dbReference type="SMART" id="SM00028">
    <property type="entry name" value="TPR"/>
    <property type="match status" value="6"/>
</dbReference>
<dbReference type="EMBL" id="JBHUMD010000007">
    <property type="protein sequence ID" value="MFD2601881.1"/>
    <property type="molecule type" value="Genomic_DNA"/>
</dbReference>
<name>A0ABW5NS22_9FLAO</name>
<keyword evidence="2" id="KW-0963">Cytoplasm</keyword>
<comment type="similarity">
    <text evidence="5">Belongs to the Rap family.</text>
</comment>
<dbReference type="InterPro" id="IPR011990">
    <property type="entry name" value="TPR-like_helical_dom_sf"/>
</dbReference>
<gene>
    <name evidence="9" type="ORF">ACFSR3_07430</name>
</gene>